<dbReference type="InterPro" id="IPR036434">
    <property type="entry name" value="Beta_cellobiohydrolase_sf"/>
</dbReference>
<dbReference type="PANTHER" id="PTHR34876">
    <property type="match status" value="1"/>
</dbReference>
<keyword evidence="14" id="KW-1185">Reference proteome</keyword>
<evidence type="ECO:0000256" key="8">
    <source>
        <dbReference type="PIRSR" id="PIRSR001100-1"/>
    </source>
</evidence>
<keyword evidence="5 12" id="KW-0119">Carbohydrate metabolism</keyword>
<dbReference type="PANTHER" id="PTHR34876:SF4">
    <property type="entry name" value="1,4-BETA-D-GLUCAN CELLOBIOHYDROLASE C-RELATED"/>
    <property type="match status" value="1"/>
</dbReference>
<feature type="binding site" evidence="9">
    <location>
        <position position="89"/>
    </location>
    <ligand>
        <name>substrate</name>
    </ligand>
</feature>
<dbReference type="PROSITE" id="PS00655">
    <property type="entry name" value="GLYCOSYL_HYDROL_F6_1"/>
    <property type="match status" value="1"/>
</dbReference>
<evidence type="ECO:0000256" key="9">
    <source>
        <dbReference type="PIRSR" id="PIRSR001100-2"/>
    </source>
</evidence>
<evidence type="ECO:0000256" key="4">
    <source>
        <dbReference type="ARBA" id="ARBA00023157"/>
    </source>
</evidence>
<keyword evidence="7 12" id="KW-0624">Polysaccharide degradation</keyword>
<organism evidence="13 14">
    <name type="scientific">Microdochium trichocladiopsis</name>
    <dbReference type="NCBI Taxonomy" id="1682393"/>
    <lineage>
        <taxon>Eukaryota</taxon>
        <taxon>Fungi</taxon>
        <taxon>Dikarya</taxon>
        <taxon>Ascomycota</taxon>
        <taxon>Pezizomycotina</taxon>
        <taxon>Sordariomycetes</taxon>
        <taxon>Xylariomycetidae</taxon>
        <taxon>Xylariales</taxon>
        <taxon>Microdochiaceae</taxon>
        <taxon>Microdochium</taxon>
    </lineage>
</organism>
<evidence type="ECO:0000256" key="3">
    <source>
        <dbReference type="ARBA" id="ARBA00023001"/>
    </source>
</evidence>
<feature type="active site" description="Proton acceptor" evidence="8">
    <location>
        <position position="354"/>
    </location>
</feature>
<evidence type="ECO:0000313" key="13">
    <source>
        <dbReference type="EMBL" id="KAH7032730.1"/>
    </source>
</evidence>
<dbReference type="RefSeq" id="XP_046013562.1">
    <property type="nucleotide sequence ID" value="XM_046149847.1"/>
</dbReference>
<evidence type="ECO:0000256" key="2">
    <source>
        <dbReference type="ARBA" id="ARBA00022801"/>
    </source>
</evidence>
<keyword evidence="6 12" id="KW-0326">Glycosidase</keyword>
<dbReference type="OrthoDB" id="64893at2759"/>
<feature type="binding site" evidence="9">
    <location>
        <position position="259"/>
    </location>
    <ligand>
        <name>substrate</name>
    </ligand>
</feature>
<dbReference type="GO" id="GO:0030245">
    <property type="term" value="P:cellulose catabolic process"/>
    <property type="evidence" value="ECO:0007669"/>
    <property type="project" value="UniProtKB-KW"/>
</dbReference>
<evidence type="ECO:0000256" key="1">
    <source>
        <dbReference type="ARBA" id="ARBA00022729"/>
    </source>
</evidence>
<dbReference type="Proteomes" id="UP000756346">
    <property type="component" value="Unassembled WGS sequence"/>
</dbReference>
<proteinExistence type="inferred from homology"/>
<dbReference type="PRINTS" id="PR00733">
    <property type="entry name" value="GLHYDRLASE6"/>
</dbReference>
<dbReference type="InterPro" id="IPR001524">
    <property type="entry name" value="Glyco_hydro_6_CS"/>
</dbReference>
<keyword evidence="4" id="KW-1015">Disulfide bond</keyword>
<evidence type="ECO:0000256" key="11">
    <source>
        <dbReference type="PROSITE-ProRule" id="PRU10057"/>
    </source>
</evidence>
<keyword evidence="1 12" id="KW-0732">Signal</keyword>
<dbReference type="GeneID" id="70179393"/>
<feature type="binding site" evidence="9">
    <location>
        <position position="220"/>
    </location>
    <ligand>
        <name>substrate</name>
    </ligand>
</feature>
<evidence type="ECO:0000313" key="14">
    <source>
        <dbReference type="Proteomes" id="UP000756346"/>
    </source>
</evidence>
<gene>
    <name evidence="13" type="ORF">B0I36DRAFT_241470</name>
</gene>
<dbReference type="SUPFAM" id="SSF51989">
    <property type="entry name" value="Glycosyl hydrolases family 6, cellulases"/>
    <property type="match status" value="1"/>
</dbReference>
<dbReference type="EMBL" id="JAGTJQ010000004">
    <property type="protein sequence ID" value="KAH7032730.1"/>
    <property type="molecule type" value="Genomic_DNA"/>
</dbReference>
<comment type="caution">
    <text evidence="13">The sequence shown here is derived from an EMBL/GenBank/DDBJ whole genome shotgun (WGS) entry which is preliminary data.</text>
</comment>
<name>A0A9P8Y611_9PEZI</name>
<feature type="binding site" evidence="9">
    <location>
        <position position="223"/>
    </location>
    <ligand>
        <name>substrate</name>
    </ligand>
</feature>
<evidence type="ECO:0000256" key="5">
    <source>
        <dbReference type="ARBA" id="ARBA00023277"/>
    </source>
</evidence>
<dbReference type="InterPro" id="IPR016288">
    <property type="entry name" value="Beta_cellobiohydrolase"/>
</dbReference>
<dbReference type="Gene3D" id="3.20.20.40">
    <property type="entry name" value="1, 4-beta cellobiohydrolase"/>
    <property type="match status" value="1"/>
</dbReference>
<feature type="binding site" evidence="9">
    <location>
        <position position="87"/>
    </location>
    <ligand>
        <name>substrate</name>
    </ligand>
</feature>
<evidence type="ECO:0000256" key="12">
    <source>
        <dbReference type="RuleBase" id="RU361186"/>
    </source>
</evidence>
<dbReference type="FunFam" id="3.20.20.40:FF:000001">
    <property type="entry name" value="Glucanase"/>
    <property type="match status" value="1"/>
</dbReference>
<accession>A0A9P8Y611</accession>
<feature type="signal peptide" evidence="12">
    <location>
        <begin position="1"/>
        <end position="17"/>
    </location>
</feature>
<keyword evidence="3 12" id="KW-0136">Cellulose degradation</keyword>
<feature type="binding site" evidence="9">
    <location>
        <position position="352"/>
    </location>
    <ligand>
        <name>substrate</name>
    </ligand>
</feature>
<dbReference type="PIRSF" id="PIRSF001100">
    <property type="entry name" value="Beta_cellobiohydrolase"/>
    <property type="match status" value="1"/>
</dbReference>
<evidence type="ECO:0000256" key="10">
    <source>
        <dbReference type="PROSITE-ProRule" id="PRU10056"/>
    </source>
</evidence>
<dbReference type="AlphaFoldDB" id="A0A9P8Y611"/>
<dbReference type="GO" id="GO:0004553">
    <property type="term" value="F:hydrolase activity, hydrolyzing O-glycosyl compounds"/>
    <property type="evidence" value="ECO:0007669"/>
    <property type="project" value="InterPro"/>
</dbReference>
<dbReference type="EC" id="3.2.1.-" evidence="12"/>
<feature type="active site" description="Proton donor" evidence="8 11">
    <location>
        <position position="175"/>
    </location>
</feature>
<dbReference type="PROSITE" id="PS00656">
    <property type="entry name" value="GLYCOSYL_HYDROL_F6_2"/>
    <property type="match status" value="1"/>
</dbReference>
<dbReference type="Pfam" id="PF01341">
    <property type="entry name" value="Glyco_hydro_6"/>
    <property type="match status" value="1"/>
</dbReference>
<feature type="chain" id="PRO_5040535853" description="Glucanase" evidence="12">
    <location>
        <begin position="18"/>
        <end position="400"/>
    </location>
</feature>
<sequence length="400" mass="42703">MLAKWLCLSALSSVALAAPVVEERQVTDVPTATVEARAATTATYTGNPFAGVNMWANSFYASEVSAYAVPTLGANAAKVAKVPSFQWIDTKAKIAVAENTLKEIRAANAAGASPPNAAIFVVYDLPDRDCAAAASNGEYSIANGGVANYKAYIDALVVLFKEYSDIRLLLLIEPDSLANMVTNMNVAKCSNAKSAYLECTKYAVTKLNLPNVAMYLDAGHAGWLGWPANIGPAADLFAQLYKDAGSPKALRGLATNVANYNAFSLSSAPSYAQSNPNFDEQRYINALQPLLKSRGWDARFIVDQGRSGKQPTGQAEWGDWCNAIGTGFGTRPTSNTGNSLVEAIVWIKPGGESDGTSDTSAARYDYNCGKSDALKPAPEAGSWFEKYFEQLYNNANPSFK</sequence>
<feature type="active site" evidence="10">
    <location>
        <position position="129"/>
    </location>
</feature>
<reference evidence="13" key="1">
    <citation type="journal article" date="2021" name="Nat. Commun.">
        <title>Genetic determinants of endophytism in the Arabidopsis root mycobiome.</title>
        <authorList>
            <person name="Mesny F."/>
            <person name="Miyauchi S."/>
            <person name="Thiergart T."/>
            <person name="Pickel B."/>
            <person name="Atanasova L."/>
            <person name="Karlsson M."/>
            <person name="Huettel B."/>
            <person name="Barry K.W."/>
            <person name="Haridas S."/>
            <person name="Chen C."/>
            <person name="Bauer D."/>
            <person name="Andreopoulos W."/>
            <person name="Pangilinan J."/>
            <person name="LaButti K."/>
            <person name="Riley R."/>
            <person name="Lipzen A."/>
            <person name="Clum A."/>
            <person name="Drula E."/>
            <person name="Henrissat B."/>
            <person name="Kohler A."/>
            <person name="Grigoriev I.V."/>
            <person name="Martin F.M."/>
            <person name="Hacquard S."/>
        </authorList>
    </citation>
    <scope>NUCLEOTIDE SEQUENCE</scope>
    <source>
        <strain evidence="13">MPI-CAGE-CH-0230</strain>
    </source>
</reference>
<evidence type="ECO:0000256" key="7">
    <source>
        <dbReference type="ARBA" id="ARBA00023326"/>
    </source>
</evidence>
<keyword evidence="2 12" id="KW-0378">Hydrolase</keyword>
<feature type="binding site" evidence="9">
    <location>
        <position position="348"/>
    </location>
    <ligand>
        <name>substrate</name>
    </ligand>
</feature>
<feature type="binding site" evidence="9">
    <location>
        <position position="320"/>
    </location>
    <ligand>
        <name>substrate</name>
    </ligand>
</feature>
<evidence type="ECO:0000256" key="6">
    <source>
        <dbReference type="ARBA" id="ARBA00023295"/>
    </source>
</evidence>
<comment type="similarity">
    <text evidence="12">Belongs to the glycosyl hydrolase family 6.</text>
</comment>
<protein>
    <recommendedName>
        <fullName evidence="12">Glucanase</fullName>
        <ecNumber evidence="12">3.2.1.-</ecNumber>
    </recommendedName>
</protein>